<dbReference type="Gene3D" id="2.150.10.10">
    <property type="entry name" value="Serralysin-like metalloprotease, C-terminal"/>
    <property type="match status" value="6"/>
</dbReference>
<organism evidence="3 4">
    <name type="scientific">Marimonas arenosa</name>
    <dbReference type="NCBI Taxonomy" id="1795305"/>
    <lineage>
        <taxon>Bacteria</taxon>
        <taxon>Pseudomonadati</taxon>
        <taxon>Pseudomonadota</taxon>
        <taxon>Alphaproteobacteria</taxon>
        <taxon>Rhodobacterales</taxon>
        <taxon>Paracoccaceae</taxon>
        <taxon>Marimonas</taxon>
    </lineage>
</organism>
<dbReference type="PRINTS" id="PR00313">
    <property type="entry name" value="CABNDNGRPT"/>
</dbReference>
<evidence type="ECO:0000256" key="1">
    <source>
        <dbReference type="ARBA" id="ARBA00004613"/>
    </source>
</evidence>
<dbReference type="Proteomes" id="UP001226762">
    <property type="component" value="Unassembled WGS sequence"/>
</dbReference>
<evidence type="ECO:0000256" key="2">
    <source>
        <dbReference type="ARBA" id="ARBA00022525"/>
    </source>
</evidence>
<evidence type="ECO:0000313" key="4">
    <source>
        <dbReference type="Proteomes" id="UP001226762"/>
    </source>
</evidence>
<evidence type="ECO:0000313" key="3">
    <source>
        <dbReference type="EMBL" id="MDQ2090274.1"/>
    </source>
</evidence>
<reference evidence="3" key="1">
    <citation type="submission" date="2022-07" db="EMBL/GenBank/DDBJ databases">
        <authorList>
            <person name="Otstavnykh N."/>
            <person name="Isaeva M."/>
            <person name="Bystritskaya E."/>
        </authorList>
    </citation>
    <scope>NUCLEOTIDE SEQUENCE</scope>
    <source>
        <strain evidence="3">KCTC 52189</strain>
    </source>
</reference>
<dbReference type="PANTHER" id="PTHR38340">
    <property type="entry name" value="S-LAYER PROTEIN"/>
    <property type="match status" value="1"/>
</dbReference>
<dbReference type="InterPro" id="IPR001343">
    <property type="entry name" value="Hemolysn_Ca-bd"/>
</dbReference>
<dbReference type="SUPFAM" id="SSF51120">
    <property type="entry name" value="beta-Roll"/>
    <property type="match status" value="3"/>
</dbReference>
<comment type="caution">
    <text evidence="3">The sequence shown here is derived from an EMBL/GenBank/DDBJ whole genome shotgun (WGS) entry which is preliminary data.</text>
</comment>
<keyword evidence="4" id="KW-1185">Reference proteome</keyword>
<dbReference type="RefSeq" id="WP_306735564.1">
    <property type="nucleotide sequence ID" value="NZ_JANHAX010000003.1"/>
</dbReference>
<dbReference type="GO" id="GO:0005576">
    <property type="term" value="C:extracellular region"/>
    <property type="evidence" value="ECO:0007669"/>
    <property type="project" value="UniProtKB-SubCell"/>
</dbReference>
<proteinExistence type="predicted"/>
<dbReference type="PROSITE" id="PS00330">
    <property type="entry name" value="HEMOLYSIN_CALCIUM"/>
    <property type="match status" value="7"/>
</dbReference>
<dbReference type="InterPro" id="IPR011049">
    <property type="entry name" value="Serralysin-like_metalloprot_C"/>
</dbReference>
<dbReference type="EMBL" id="JANHAX010000003">
    <property type="protein sequence ID" value="MDQ2090274.1"/>
    <property type="molecule type" value="Genomic_DNA"/>
</dbReference>
<reference evidence="3" key="2">
    <citation type="submission" date="2023-02" db="EMBL/GenBank/DDBJ databases">
        <title>'Rhodoalgimonas zhirmunskyi' gen. nov., isolated from a red alga.</title>
        <authorList>
            <person name="Nedashkovskaya O.I."/>
            <person name="Otstavnykh N.Y."/>
            <person name="Bystritskaya E.P."/>
            <person name="Balabanova L.A."/>
            <person name="Isaeva M.P."/>
        </authorList>
    </citation>
    <scope>NUCLEOTIDE SEQUENCE</scope>
    <source>
        <strain evidence="3">KCTC 52189</strain>
    </source>
</reference>
<dbReference type="Pfam" id="PF00353">
    <property type="entry name" value="HemolysinCabind"/>
    <property type="match status" value="7"/>
</dbReference>
<dbReference type="InterPro" id="IPR018511">
    <property type="entry name" value="Hemolysin-typ_Ca-bd_CS"/>
</dbReference>
<protein>
    <submittedName>
        <fullName evidence="3">Uncharacterized protein</fullName>
    </submittedName>
</protein>
<dbReference type="AlphaFoldDB" id="A0AAE4B5F1"/>
<accession>A0AAE4B5F1</accession>
<dbReference type="InterPro" id="IPR050557">
    <property type="entry name" value="RTX_toxin/Mannuronan_C5-epim"/>
</dbReference>
<sequence>MPMIELRAVGQIAGAPTEALAGITDLEIFETADGTVLISVTRGGGSLVSYDLGSAPGGAHVVQSWSIDSSLTQLESTDLAVLNVDVPTLLMAGLATASLLGRVLNDDTATEALGGQTSIQISGADARNFTDIAVFPGTSYGLVAVRGSGVMSFEISGSSLSVAPLNPGPGLAGAPVSDLVTADLGGRSVALATYWGENAIALFELGSDGAVRALSMVQAAPESAWFSMPTAAALAEVAGRAYAIVAAAGSDSLTVLEIDPAGGMSPTDHVLDTRDTRFADVTVFEAIEVNGLDIIVAAGSDDGLSAFVLLPGGRLHHLGSIAGSADLPLSGITEIALQAQGNTVRIFVATESAPFLAEVVLTLPSPGDLRLAGNGGGTLAGTGDDDVLAGGHGADRIEAGAGDDILLDGAGSDTLTGGAGADDFLFSADGVADVILDFEPGVDRIDLTALGMQWDFSDVVMINRSWGVELRFGDEVIELRRSGLTSAQLSEADFISFAHVTYTGVELDLPPSLQMGSVGDDNMYGDDGANRISGRSGRDRIEASGGNDTLWGDDGEDVLLGGGGNDSLLGGTQNDVLWGNKGADTMLGNAGNDSLFGGFGFDMLSGGNGRDMLDGSAGADRLFGGMGYDLLRGGMGQDELFGGLGFDTLQGGLGDDEMQGGGGNDLLNGGLGDDRLSGGAQHDTIFGDAGDDTLHGELGHDTLRGRGDDDIAFGGAGDDLVAGGTGQDTLNGNQGDDTIQGGRGFDRVFGGAGNDRLIGGRGLDRLDGGLGDDRLTGGRHADRFVFADGHGQDTITDFDALDDGEKIDLSAVTALADIDDVLGSATQEGADVVIATGGATSILLLGVNLSELDASDFVF</sequence>
<keyword evidence="2" id="KW-0964">Secreted</keyword>
<comment type="subcellular location">
    <subcellularLocation>
        <location evidence="1">Secreted</location>
    </subcellularLocation>
</comment>
<gene>
    <name evidence="3" type="ORF">NO357_10235</name>
</gene>
<dbReference type="GO" id="GO:0005509">
    <property type="term" value="F:calcium ion binding"/>
    <property type="evidence" value="ECO:0007669"/>
    <property type="project" value="InterPro"/>
</dbReference>
<dbReference type="PANTHER" id="PTHR38340:SF1">
    <property type="entry name" value="S-LAYER PROTEIN"/>
    <property type="match status" value="1"/>
</dbReference>
<name>A0AAE4B5F1_9RHOB</name>